<keyword evidence="1" id="KW-1133">Transmembrane helix</keyword>
<feature type="transmembrane region" description="Helical" evidence="1">
    <location>
        <begin position="62"/>
        <end position="82"/>
    </location>
</feature>
<evidence type="ECO:0000313" key="3">
    <source>
        <dbReference type="Proteomes" id="UP000646053"/>
    </source>
</evidence>
<dbReference type="EMBL" id="WVIE01000001">
    <property type="protein sequence ID" value="NDJ15932.1"/>
    <property type="molecule type" value="Genomic_DNA"/>
</dbReference>
<dbReference type="Proteomes" id="UP000646053">
    <property type="component" value="Unassembled WGS sequence"/>
</dbReference>
<keyword evidence="1" id="KW-0812">Transmembrane</keyword>
<sequence length="91" mass="10266">MEDRFSPQAWQPGGVSAPLRAVHNALVYLSYGIGFTQLFHIVPWVTRLVVQRQFERANGVMIGALITALLCGGCFVLFFPYLTAQSTMFWR</sequence>
<accession>A0A8J8CLB7</accession>
<dbReference type="AlphaFoldDB" id="A0A8J8CLB7"/>
<keyword evidence="1" id="KW-0472">Membrane</keyword>
<comment type="caution">
    <text evidence="2">The sequence shown here is derived from an EMBL/GenBank/DDBJ whole genome shotgun (WGS) entry which is preliminary data.</text>
</comment>
<proteinExistence type="predicted"/>
<feature type="transmembrane region" description="Helical" evidence="1">
    <location>
        <begin position="28"/>
        <end position="50"/>
    </location>
</feature>
<evidence type="ECO:0000313" key="2">
    <source>
        <dbReference type="EMBL" id="NDJ15932.1"/>
    </source>
</evidence>
<evidence type="ECO:0000256" key="1">
    <source>
        <dbReference type="SAM" id="Phobius"/>
    </source>
</evidence>
<organism evidence="2 3">
    <name type="scientific">Myxacorys almedinensis A</name>
    <dbReference type="NCBI Taxonomy" id="2690445"/>
    <lineage>
        <taxon>Bacteria</taxon>
        <taxon>Bacillati</taxon>
        <taxon>Cyanobacteriota</taxon>
        <taxon>Cyanophyceae</taxon>
        <taxon>Leptolyngbyales</taxon>
        <taxon>Leptolyngbyaceae</taxon>
        <taxon>Myxacorys</taxon>
        <taxon>Myxacorys almedinensis</taxon>
    </lineage>
</organism>
<name>A0A8J8CLB7_9CYAN</name>
<gene>
    <name evidence="2" type="ORF">GS601_01285</name>
</gene>
<reference evidence="2" key="1">
    <citation type="submission" date="2019-12" db="EMBL/GenBank/DDBJ databases">
        <title>High-Quality draft genome sequences of three cyanobacteria isolated from the limestone walls of the Old Cathedral of Coimbra.</title>
        <authorList>
            <person name="Tiago I."/>
            <person name="Soares F."/>
            <person name="Portugal A."/>
        </authorList>
    </citation>
    <scope>NUCLEOTIDE SEQUENCE</scope>
    <source>
        <strain evidence="2">A</strain>
    </source>
</reference>
<protein>
    <submittedName>
        <fullName evidence="2">Uncharacterized protein</fullName>
    </submittedName>
</protein>
<dbReference type="RefSeq" id="WP_162421356.1">
    <property type="nucleotide sequence ID" value="NZ_WVIE01000001.1"/>
</dbReference>
<keyword evidence="3" id="KW-1185">Reference proteome</keyword>